<evidence type="ECO:0000259" key="7">
    <source>
        <dbReference type="PROSITE" id="PS50056"/>
    </source>
</evidence>
<sequence length="580" mass="63407">MVSTPVPSTSFHREEGITGKELDHFMKTEPHSICVLDCRIGGATVKNASRVRLPNVLFRRLVNCSLSLSTISPRLTDPDVKVVIIPEYGADATTSDALANALRHANVHYQILTDPVDTVLSAFPLLRVDDERQPSRSSGDVVCLNLNALRIEPGVPPSTDKRQVFPVQILPHLFLGNYETASDAQALKRALNTPEPQFLEWIHTFGTLFIGHFISFLPVNGMVSTPVPSTSFHREEGITGKELDHFMKTEPHSICVLDCRIGGATVKNASRVRLPNVLFRRLVNCSLSLSTISPRLTDPDVKVVIIPEYGADATTSDALANALRHANVHYQILTDPVDTVLSAFPLLRVDDERQPSRSSGDVVCLNLNALRIEPGVPPSTDKRQVFPVQILPHLFLGNYETASDAQALKRIGVHYIINVTSNLPNTFEDNPSFHYLRISVDDNSSHNLTQYFPEAIAFVDAAARAGDACLVHCLAGISRSVTICLAYLMAKNKWSLEDAYDLVLRRNASIAPNFHFMGQLTEYERHLGVRGASVGKYPSVPPLSPSCSAQAAVTSGLLTPPPTSCSTSPQSSAHSAKSFD</sequence>
<dbReference type="GO" id="GO:0008330">
    <property type="term" value="F:protein tyrosine/threonine phosphatase activity"/>
    <property type="evidence" value="ECO:0007669"/>
    <property type="project" value="TreeGrafter"/>
</dbReference>
<dbReference type="Proteomes" id="UP000252519">
    <property type="component" value="Unassembled WGS sequence"/>
</dbReference>
<dbReference type="Pfam" id="PF00782">
    <property type="entry name" value="DSPc"/>
    <property type="match status" value="1"/>
</dbReference>
<dbReference type="InterPro" id="IPR000387">
    <property type="entry name" value="Tyr_Pase_dom"/>
</dbReference>
<dbReference type="PROSITE" id="PS50054">
    <property type="entry name" value="TYR_PHOSPHATASE_DUAL"/>
    <property type="match status" value="1"/>
</dbReference>
<evidence type="ECO:0000256" key="5">
    <source>
        <dbReference type="SAM" id="MobiDB-lite"/>
    </source>
</evidence>
<accession>A0A368GLE6</accession>
<dbReference type="InterPro" id="IPR020422">
    <property type="entry name" value="TYR_PHOSPHATASE_DUAL_dom"/>
</dbReference>
<comment type="caution">
    <text evidence="8">The sequence shown here is derived from an EMBL/GenBank/DDBJ whole genome shotgun (WGS) entry which is preliminary data.</text>
</comment>
<dbReference type="SMART" id="SM00195">
    <property type="entry name" value="DSPc"/>
    <property type="match status" value="1"/>
</dbReference>
<feature type="domain" description="Tyrosine specific protein phosphatases" evidence="7">
    <location>
        <begin position="450"/>
        <end position="510"/>
    </location>
</feature>
<dbReference type="SUPFAM" id="SSF52799">
    <property type="entry name" value="(Phosphotyrosine protein) phosphatases II"/>
    <property type="match status" value="1"/>
</dbReference>
<dbReference type="Gene3D" id="3.90.190.10">
    <property type="entry name" value="Protein tyrosine phosphatase superfamily"/>
    <property type="match status" value="1"/>
</dbReference>
<proteinExistence type="inferred from homology"/>
<feature type="domain" description="Tyrosine-protein phosphatase" evidence="6">
    <location>
        <begin position="386"/>
        <end position="529"/>
    </location>
</feature>
<reference evidence="8 9" key="1">
    <citation type="submission" date="2014-10" db="EMBL/GenBank/DDBJ databases">
        <title>Draft genome of the hookworm Ancylostoma caninum.</title>
        <authorList>
            <person name="Mitreva M."/>
        </authorList>
    </citation>
    <scope>NUCLEOTIDE SEQUENCE [LARGE SCALE GENOMIC DNA]</scope>
    <source>
        <strain evidence="8 9">Baltimore</strain>
    </source>
</reference>
<organism evidence="8 9">
    <name type="scientific">Ancylostoma caninum</name>
    <name type="common">Dog hookworm</name>
    <dbReference type="NCBI Taxonomy" id="29170"/>
    <lineage>
        <taxon>Eukaryota</taxon>
        <taxon>Metazoa</taxon>
        <taxon>Ecdysozoa</taxon>
        <taxon>Nematoda</taxon>
        <taxon>Chromadorea</taxon>
        <taxon>Rhabditida</taxon>
        <taxon>Rhabditina</taxon>
        <taxon>Rhabditomorpha</taxon>
        <taxon>Strongyloidea</taxon>
        <taxon>Ancylostomatidae</taxon>
        <taxon>Ancylostomatinae</taxon>
        <taxon>Ancylostoma</taxon>
    </lineage>
</organism>
<protein>
    <recommendedName>
        <fullName evidence="2">protein-tyrosine-phosphatase</fullName>
        <ecNumber evidence="2">3.1.3.48</ecNumber>
    </recommendedName>
</protein>
<keyword evidence="3" id="KW-0378">Hydrolase</keyword>
<dbReference type="InterPro" id="IPR008343">
    <property type="entry name" value="MKP"/>
</dbReference>
<evidence type="ECO:0000256" key="3">
    <source>
        <dbReference type="ARBA" id="ARBA00022801"/>
    </source>
</evidence>
<dbReference type="EMBL" id="JOJR01000107">
    <property type="protein sequence ID" value="RCN45202.1"/>
    <property type="molecule type" value="Genomic_DNA"/>
</dbReference>
<keyword evidence="9" id="KW-1185">Reference proteome</keyword>
<evidence type="ECO:0000313" key="8">
    <source>
        <dbReference type="EMBL" id="RCN45202.1"/>
    </source>
</evidence>
<dbReference type="GO" id="GO:0005829">
    <property type="term" value="C:cytosol"/>
    <property type="evidence" value="ECO:0007669"/>
    <property type="project" value="TreeGrafter"/>
</dbReference>
<evidence type="ECO:0000313" key="9">
    <source>
        <dbReference type="Proteomes" id="UP000252519"/>
    </source>
</evidence>
<dbReference type="InterPro" id="IPR029021">
    <property type="entry name" value="Prot-tyrosine_phosphatase-like"/>
</dbReference>
<dbReference type="PROSITE" id="PS50056">
    <property type="entry name" value="TYR_PHOSPHATASE_2"/>
    <property type="match status" value="1"/>
</dbReference>
<keyword evidence="4" id="KW-0904">Protein phosphatase</keyword>
<evidence type="ECO:0000256" key="1">
    <source>
        <dbReference type="ARBA" id="ARBA00008601"/>
    </source>
</evidence>
<gene>
    <name evidence="8" type="ORF">ANCCAN_08775</name>
</gene>
<dbReference type="GO" id="GO:0033550">
    <property type="term" value="F:MAP kinase tyrosine phosphatase activity"/>
    <property type="evidence" value="ECO:0007669"/>
    <property type="project" value="TreeGrafter"/>
</dbReference>
<dbReference type="GO" id="GO:0043409">
    <property type="term" value="P:negative regulation of MAPK cascade"/>
    <property type="evidence" value="ECO:0007669"/>
    <property type="project" value="TreeGrafter"/>
</dbReference>
<evidence type="ECO:0000259" key="6">
    <source>
        <dbReference type="PROSITE" id="PS50054"/>
    </source>
</evidence>
<feature type="region of interest" description="Disordered" evidence="5">
    <location>
        <begin position="560"/>
        <end position="580"/>
    </location>
</feature>
<dbReference type="GO" id="GO:0017017">
    <property type="term" value="F:MAP kinase tyrosine/serine/threonine phosphatase activity"/>
    <property type="evidence" value="ECO:0007669"/>
    <property type="project" value="InterPro"/>
</dbReference>
<evidence type="ECO:0000256" key="2">
    <source>
        <dbReference type="ARBA" id="ARBA00013064"/>
    </source>
</evidence>
<dbReference type="PANTHER" id="PTHR10159">
    <property type="entry name" value="DUAL SPECIFICITY PROTEIN PHOSPHATASE"/>
    <property type="match status" value="1"/>
</dbReference>
<name>A0A368GLE6_ANCCA</name>
<dbReference type="OrthoDB" id="165342at2759"/>
<dbReference type="AlphaFoldDB" id="A0A368GLE6"/>
<dbReference type="STRING" id="29170.A0A368GLE6"/>
<evidence type="ECO:0000256" key="4">
    <source>
        <dbReference type="ARBA" id="ARBA00022912"/>
    </source>
</evidence>
<comment type="similarity">
    <text evidence="1">Belongs to the protein-tyrosine phosphatase family. Non-receptor class dual specificity subfamily.</text>
</comment>
<dbReference type="PANTHER" id="PTHR10159:SF519">
    <property type="entry name" value="DUAL SPECIFICITY PROTEIN PHOSPHATASE MPK3"/>
    <property type="match status" value="1"/>
</dbReference>
<dbReference type="PRINTS" id="PR01764">
    <property type="entry name" value="MAPKPHPHTASE"/>
</dbReference>
<dbReference type="InterPro" id="IPR000340">
    <property type="entry name" value="Dual-sp_phosphatase_cat-dom"/>
</dbReference>
<dbReference type="EC" id="3.1.3.48" evidence="2"/>